<gene>
    <name evidence="1" type="ORF">EDM21_20155</name>
</gene>
<protein>
    <submittedName>
        <fullName evidence="1">Uncharacterized protein</fullName>
    </submittedName>
</protein>
<dbReference type="EMBL" id="RHLK01000015">
    <property type="protein sequence ID" value="MVP01813.1"/>
    <property type="molecule type" value="Genomic_DNA"/>
</dbReference>
<organism evidence="1 2">
    <name type="scientific">Paenibacillus lutrae</name>
    <dbReference type="NCBI Taxonomy" id="2078573"/>
    <lineage>
        <taxon>Bacteria</taxon>
        <taxon>Bacillati</taxon>
        <taxon>Bacillota</taxon>
        <taxon>Bacilli</taxon>
        <taxon>Bacillales</taxon>
        <taxon>Paenibacillaceae</taxon>
        <taxon>Paenibacillus</taxon>
    </lineage>
</organism>
<name>A0A7X3FLA7_9BACL</name>
<dbReference type="AlphaFoldDB" id="A0A7X3FLA7"/>
<accession>A0A7X3FLA7</accession>
<proteinExistence type="predicted"/>
<comment type="caution">
    <text evidence="1">The sequence shown here is derived from an EMBL/GenBank/DDBJ whole genome shotgun (WGS) entry which is preliminary data.</text>
</comment>
<reference evidence="1 2" key="1">
    <citation type="journal article" date="2019" name="Microorganisms">
        <title>Paenibacillus lutrae sp. nov., A Chitinolytic Species Isolated from A River Otter in Castril Natural Park, Granada, Spain.</title>
        <authorList>
            <person name="Rodriguez M."/>
            <person name="Reina J.C."/>
            <person name="Bejar V."/>
            <person name="Llamas I."/>
        </authorList>
    </citation>
    <scope>NUCLEOTIDE SEQUENCE [LARGE SCALE GENOMIC DNA]</scope>
    <source>
        <strain evidence="1 2">N10</strain>
    </source>
</reference>
<evidence type="ECO:0000313" key="2">
    <source>
        <dbReference type="Proteomes" id="UP000490800"/>
    </source>
</evidence>
<dbReference type="Proteomes" id="UP000490800">
    <property type="component" value="Unassembled WGS sequence"/>
</dbReference>
<dbReference type="OrthoDB" id="2639081at2"/>
<evidence type="ECO:0000313" key="1">
    <source>
        <dbReference type="EMBL" id="MVP01813.1"/>
    </source>
</evidence>
<sequence length="112" mass="12416">MQRIFPVNEQQLKPHIGHPVLVYLRDGGEIFGVFTRMKDGYLILNEDPSQYVPAANKNKNFKIAGKTVKAKLKQNASANVEEQKTSAAAGTHTGYAPLVLNQDMIFALFILS</sequence>
<dbReference type="RefSeq" id="WP_157338236.1">
    <property type="nucleotide sequence ID" value="NZ_RHLK01000015.1"/>
</dbReference>
<keyword evidence="2" id="KW-1185">Reference proteome</keyword>